<protein>
    <submittedName>
        <fullName evidence="3">Uncharacterized protein</fullName>
    </submittedName>
</protein>
<dbReference type="Proteomes" id="UP000033092">
    <property type="component" value="Chromosome"/>
</dbReference>
<feature type="region of interest" description="Disordered" evidence="1">
    <location>
        <begin position="205"/>
        <end position="271"/>
    </location>
</feature>
<dbReference type="AlphaFoldDB" id="A0A0E3LBU9"/>
<evidence type="ECO:0000313" key="4">
    <source>
        <dbReference type="Proteomes" id="UP000033092"/>
    </source>
</evidence>
<evidence type="ECO:0000256" key="2">
    <source>
        <dbReference type="SAM" id="Phobius"/>
    </source>
</evidence>
<keyword evidence="2" id="KW-0472">Membrane</keyword>
<dbReference type="GeneID" id="41607904"/>
<name>A0A0E3LBU9_9EURY</name>
<proteinExistence type="predicted"/>
<evidence type="ECO:0000313" key="3">
    <source>
        <dbReference type="EMBL" id="AKB34401.1"/>
    </source>
</evidence>
<organism evidence="3 4">
    <name type="scientific">Methanosarcina siciliae HI350</name>
    <dbReference type="NCBI Taxonomy" id="1434119"/>
    <lineage>
        <taxon>Archaea</taxon>
        <taxon>Methanobacteriati</taxon>
        <taxon>Methanobacteriota</taxon>
        <taxon>Stenosarchaea group</taxon>
        <taxon>Methanomicrobia</taxon>
        <taxon>Methanosarcinales</taxon>
        <taxon>Methanosarcinaceae</taxon>
        <taxon>Methanosarcina</taxon>
    </lineage>
</organism>
<reference evidence="3 4" key="1">
    <citation type="submission" date="2014-07" db="EMBL/GenBank/DDBJ databases">
        <title>Methanogenic archaea and the global carbon cycle.</title>
        <authorList>
            <person name="Henriksen J.R."/>
            <person name="Luke J."/>
            <person name="Reinhart S."/>
            <person name="Benedict M.N."/>
            <person name="Youngblut N.D."/>
            <person name="Metcalf M.E."/>
            <person name="Whitaker R.J."/>
            <person name="Metcalf W.W."/>
        </authorList>
    </citation>
    <scope>NUCLEOTIDE SEQUENCE [LARGE SCALE GENOMIC DNA]</scope>
    <source>
        <strain evidence="3 4">HI350</strain>
    </source>
</reference>
<dbReference type="HOGENOM" id="CLU_060685_0_0_2"/>
<keyword evidence="2" id="KW-0812">Transmembrane</keyword>
<dbReference type="PATRIC" id="fig|1434119.4.peg.4820"/>
<gene>
    <name evidence="3" type="ORF">MSSIH_3711</name>
</gene>
<accession>A0A0E3LBU9</accession>
<sequence>MKKSIHLHKRQKRHAFMITSFSVLILILLTISPAAAAVSSWELSPEKPVVGDTLRIKGSASPEEEIEVKVTFEKKVSVSGGEYEYILEGVKIPEGFDNRFTVQATGARDLNVRVKILIWITKSSEASGNTATVTQSNVPPGTYQIKMDGNAKSGTSTVNLKITAVQQIKADSSGDFSYSYNTKAVPAGNFEIIVGGITKKATLQEKETSAMTSDYSSEGTESETESITEQTPSETPEETEDIEKTGIVSSPEQTPKEVTGGEVQEPEPVEKAGLPVDTTYILGGMGAAFLILTIYFKRNEKK</sequence>
<dbReference type="EMBL" id="CP009507">
    <property type="protein sequence ID" value="AKB34401.1"/>
    <property type="molecule type" value="Genomic_DNA"/>
</dbReference>
<feature type="transmembrane region" description="Helical" evidence="2">
    <location>
        <begin position="278"/>
        <end position="296"/>
    </location>
</feature>
<evidence type="ECO:0000256" key="1">
    <source>
        <dbReference type="SAM" id="MobiDB-lite"/>
    </source>
</evidence>
<dbReference type="KEGG" id="msz:MSSIH_3711"/>
<keyword evidence="2" id="KW-1133">Transmembrane helix</keyword>
<dbReference type="RefSeq" id="WP_261788942.1">
    <property type="nucleotide sequence ID" value="NZ_CP009507.1"/>
</dbReference>